<proteinExistence type="predicted"/>
<dbReference type="SUPFAM" id="SSF56601">
    <property type="entry name" value="beta-lactamase/transpeptidase-like"/>
    <property type="match status" value="1"/>
</dbReference>
<dbReference type="InterPro" id="IPR012338">
    <property type="entry name" value="Beta-lactam/transpept-like"/>
</dbReference>
<comment type="caution">
    <text evidence="4">The sequence shown here is derived from an EMBL/GenBank/DDBJ whole genome shotgun (WGS) entry which is preliminary data.</text>
</comment>
<dbReference type="GO" id="GO:0071555">
    <property type="term" value="P:cell wall organization"/>
    <property type="evidence" value="ECO:0007669"/>
    <property type="project" value="TreeGrafter"/>
</dbReference>
<sequence>MRKINLIFFIFAISLLIPFIKFFDLNQERDRFILAGKFRAEVKDLKSFPRKSIVDRNGNELALDVLRSTLIFKNSSDKSKAEAFSKIENEPIFLTNQRRIYYENQLSKNFISRLEESCACKAIYESIFRRYYPYGGIISPLIGFSGIDGGLEGIEKSYEHFLKSSFEEQDLLKDRKGRRLGGDLSQFLSESNSPPLRLTIDINLQFKLFEELRMAILAAKAKGGFGLILDIKNGDVLASASYPTYNPNNSERVVQRNRVVDEFIEPGSLVKPLTVAGALEREVVDYSTVIDTNPGYITLSSFKKGEAGGKNLGVLTLSEVISKSSQVGIAKIAVELDTPQIRENLWSFGIARGWDIDWPSINFGHILDRPKFYDIDKASIGYGYLINANLLQIARAYSVFGNDGYRIEPRLTFDHKSEIEKVLEKDNADFILNALRETVTDGTAKNLKNSSVSIAGKTGTAEKYIVGEGYANDRYVSSFAGIFPYEQPQFVMVITIDEPDPNNYYGGQVSAPIVQRMSEFMNSNNFISE</sequence>
<dbReference type="SUPFAM" id="SSF56519">
    <property type="entry name" value="Penicillin binding protein dimerisation domain"/>
    <property type="match status" value="1"/>
</dbReference>
<dbReference type="AlphaFoldDB" id="A0A520N1J9"/>
<dbReference type="Gene3D" id="3.30.450.330">
    <property type="match status" value="1"/>
</dbReference>
<dbReference type="InterPro" id="IPR050515">
    <property type="entry name" value="Beta-lactam/transpept"/>
</dbReference>
<protein>
    <submittedName>
        <fullName evidence="4">Penicillin-binding protein 2</fullName>
    </submittedName>
</protein>
<evidence type="ECO:0000313" key="5">
    <source>
        <dbReference type="Proteomes" id="UP000315825"/>
    </source>
</evidence>
<evidence type="ECO:0000313" key="4">
    <source>
        <dbReference type="EMBL" id="RZO27334.1"/>
    </source>
</evidence>
<evidence type="ECO:0000256" key="2">
    <source>
        <dbReference type="ARBA" id="ARBA00023136"/>
    </source>
</evidence>
<comment type="subcellular location">
    <subcellularLocation>
        <location evidence="1">Membrane</location>
    </subcellularLocation>
</comment>
<dbReference type="Gene3D" id="3.90.1310.10">
    <property type="entry name" value="Penicillin-binding protein 2a (Domain 2)"/>
    <property type="match status" value="1"/>
</dbReference>
<keyword evidence="2" id="KW-0472">Membrane</keyword>
<dbReference type="GO" id="GO:0005886">
    <property type="term" value="C:plasma membrane"/>
    <property type="evidence" value="ECO:0007669"/>
    <property type="project" value="TreeGrafter"/>
</dbReference>
<accession>A0A520N1J9</accession>
<dbReference type="PANTHER" id="PTHR30627">
    <property type="entry name" value="PEPTIDOGLYCAN D,D-TRANSPEPTIDASE"/>
    <property type="match status" value="1"/>
</dbReference>
<dbReference type="EMBL" id="SHBE01000001">
    <property type="protein sequence ID" value="RZO27334.1"/>
    <property type="molecule type" value="Genomic_DNA"/>
</dbReference>
<dbReference type="PANTHER" id="PTHR30627:SF1">
    <property type="entry name" value="PEPTIDOGLYCAN D,D-TRANSPEPTIDASE FTSI"/>
    <property type="match status" value="1"/>
</dbReference>
<dbReference type="Gene3D" id="3.40.710.10">
    <property type="entry name" value="DD-peptidase/beta-lactamase superfamily"/>
    <property type="match status" value="1"/>
</dbReference>
<dbReference type="InterPro" id="IPR036138">
    <property type="entry name" value="PBP_dimer_sf"/>
</dbReference>
<evidence type="ECO:0000256" key="1">
    <source>
        <dbReference type="ARBA" id="ARBA00004370"/>
    </source>
</evidence>
<name>A0A520N1J9_9GAMM</name>
<organism evidence="4 5">
    <name type="scientific">SAR86 cluster bacterium</name>
    <dbReference type="NCBI Taxonomy" id="2030880"/>
    <lineage>
        <taxon>Bacteria</taxon>
        <taxon>Pseudomonadati</taxon>
        <taxon>Pseudomonadota</taxon>
        <taxon>Gammaproteobacteria</taxon>
        <taxon>SAR86 cluster</taxon>
    </lineage>
</organism>
<dbReference type="Pfam" id="PF00905">
    <property type="entry name" value="Transpeptidase"/>
    <property type="match status" value="1"/>
</dbReference>
<dbReference type="InterPro" id="IPR001460">
    <property type="entry name" value="PCN-bd_Tpept"/>
</dbReference>
<reference evidence="4 5" key="1">
    <citation type="submission" date="2019-02" db="EMBL/GenBank/DDBJ databases">
        <title>Prokaryotic population dynamics and viral predation in marine succession experiment using metagenomics: the confinement effect.</title>
        <authorList>
            <person name="Haro-Moreno J.M."/>
            <person name="Rodriguez-Valera F."/>
            <person name="Lopez-Perez M."/>
        </authorList>
    </citation>
    <scope>NUCLEOTIDE SEQUENCE [LARGE SCALE GENOMIC DNA]</scope>
    <source>
        <strain evidence="4">MED-G159</strain>
    </source>
</reference>
<feature type="domain" description="Penicillin-binding protein transpeptidase" evidence="3">
    <location>
        <begin position="225"/>
        <end position="517"/>
    </location>
</feature>
<evidence type="ECO:0000259" key="3">
    <source>
        <dbReference type="Pfam" id="PF00905"/>
    </source>
</evidence>
<dbReference type="GO" id="GO:0008658">
    <property type="term" value="F:penicillin binding"/>
    <property type="evidence" value="ECO:0007669"/>
    <property type="project" value="InterPro"/>
</dbReference>
<dbReference type="Proteomes" id="UP000315825">
    <property type="component" value="Unassembled WGS sequence"/>
</dbReference>
<gene>
    <name evidence="4" type="ORF">EVA92_00900</name>
</gene>